<protein>
    <submittedName>
        <fullName evidence="3">Uncharacterized protein</fullName>
    </submittedName>
</protein>
<gene>
    <name evidence="3" type="ORF">RJ640_020130</name>
</gene>
<dbReference type="PANTHER" id="PTHR48059">
    <property type="entry name" value="POLYGALACTURONASE INHIBITOR 1"/>
    <property type="match status" value="1"/>
</dbReference>
<feature type="region of interest" description="Disordered" evidence="2">
    <location>
        <begin position="187"/>
        <end position="236"/>
    </location>
</feature>
<sequence>MADFGGIDRRRRWRRSRGTEIMGYGLFVLTGTAPGERINVVVGFVAIARRDLTNLTGYIPSTLTKLTHLRYISVSRKSLSGPIPPVFSKLKNLVLINLSFNRLSSPIISVLSQLTQPSQMYLDHNRLTGRIPNSFDTFTVLDLDCEEPPSSQRRRPNPLPQLVAAPSLIGIIPATANHREATTKLLASSPLPENRHDVQHGRCRTDTATSTSYLGSSSRGHGSFSVHSSRGQNEDK</sequence>
<evidence type="ECO:0000313" key="4">
    <source>
        <dbReference type="Proteomes" id="UP001187471"/>
    </source>
</evidence>
<name>A0AA88QMR6_9ASTE</name>
<dbReference type="Gene3D" id="3.80.10.10">
    <property type="entry name" value="Ribonuclease Inhibitor"/>
    <property type="match status" value="1"/>
</dbReference>
<keyword evidence="4" id="KW-1185">Reference proteome</keyword>
<accession>A0AA88QMR6</accession>
<evidence type="ECO:0000256" key="1">
    <source>
        <dbReference type="ARBA" id="ARBA00004196"/>
    </source>
</evidence>
<reference evidence="3" key="1">
    <citation type="submission" date="2022-12" db="EMBL/GenBank/DDBJ databases">
        <title>Draft genome assemblies for two species of Escallonia (Escalloniales).</title>
        <authorList>
            <person name="Chanderbali A."/>
            <person name="Dervinis C."/>
            <person name="Anghel I."/>
            <person name="Soltis D."/>
            <person name="Soltis P."/>
            <person name="Zapata F."/>
        </authorList>
    </citation>
    <scope>NUCLEOTIDE SEQUENCE</scope>
    <source>
        <strain evidence="3">UCBG92.1500</strain>
        <tissue evidence="3">Leaf</tissue>
    </source>
</reference>
<dbReference type="AlphaFoldDB" id="A0AA88QMR6"/>
<organism evidence="3 4">
    <name type="scientific">Escallonia rubra</name>
    <dbReference type="NCBI Taxonomy" id="112253"/>
    <lineage>
        <taxon>Eukaryota</taxon>
        <taxon>Viridiplantae</taxon>
        <taxon>Streptophyta</taxon>
        <taxon>Embryophyta</taxon>
        <taxon>Tracheophyta</taxon>
        <taxon>Spermatophyta</taxon>
        <taxon>Magnoliopsida</taxon>
        <taxon>eudicotyledons</taxon>
        <taxon>Gunneridae</taxon>
        <taxon>Pentapetalae</taxon>
        <taxon>asterids</taxon>
        <taxon>campanulids</taxon>
        <taxon>Escalloniales</taxon>
        <taxon>Escalloniaceae</taxon>
        <taxon>Escallonia</taxon>
    </lineage>
</organism>
<evidence type="ECO:0000313" key="3">
    <source>
        <dbReference type="EMBL" id="KAK2972577.1"/>
    </source>
</evidence>
<dbReference type="EMBL" id="JAVXUO010002513">
    <property type="protein sequence ID" value="KAK2972577.1"/>
    <property type="molecule type" value="Genomic_DNA"/>
</dbReference>
<comment type="subcellular location">
    <subcellularLocation>
        <location evidence="1">Cell envelope</location>
    </subcellularLocation>
</comment>
<comment type="caution">
    <text evidence="3">The sequence shown here is derived from an EMBL/GenBank/DDBJ whole genome shotgun (WGS) entry which is preliminary data.</text>
</comment>
<dbReference type="Pfam" id="PF00560">
    <property type="entry name" value="LRR_1"/>
    <property type="match status" value="1"/>
</dbReference>
<dbReference type="InterPro" id="IPR032675">
    <property type="entry name" value="LRR_dom_sf"/>
</dbReference>
<proteinExistence type="predicted"/>
<dbReference type="PANTHER" id="PTHR48059:SF4">
    <property type="entry name" value="POLYGALACTURONASE INHIBITOR 1-RELATED"/>
    <property type="match status" value="1"/>
</dbReference>
<dbReference type="InterPro" id="IPR051848">
    <property type="entry name" value="PGIP"/>
</dbReference>
<feature type="compositionally biased region" description="Polar residues" evidence="2">
    <location>
        <begin position="206"/>
        <end position="236"/>
    </location>
</feature>
<dbReference type="Proteomes" id="UP001187471">
    <property type="component" value="Unassembled WGS sequence"/>
</dbReference>
<feature type="compositionally biased region" description="Basic and acidic residues" evidence="2">
    <location>
        <begin position="193"/>
        <end position="205"/>
    </location>
</feature>
<dbReference type="SUPFAM" id="SSF52058">
    <property type="entry name" value="L domain-like"/>
    <property type="match status" value="1"/>
</dbReference>
<dbReference type="InterPro" id="IPR001611">
    <property type="entry name" value="Leu-rich_rpt"/>
</dbReference>
<evidence type="ECO:0000256" key="2">
    <source>
        <dbReference type="SAM" id="MobiDB-lite"/>
    </source>
</evidence>